<evidence type="ECO:0000313" key="7">
    <source>
        <dbReference type="EMBL" id="CRZ07118.1"/>
    </source>
</evidence>
<organism evidence="7">
    <name type="scientific">Spongospora subterranea</name>
    <dbReference type="NCBI Taxonomy" id="70186"/>
    <lineage>
        <taxon>Eukaryota</taxon>
        <taxon>Sar</taxon>
        <taxon>Rhizaria</taxon>
        <taxon>Endomyxa</taxon>
        <taxon>Phytomyxea</taxon>
        <taxon>Plasmodiophorida</taxon>
        <taxon>Plasmodiophoridae</taxon>
        <taxon>Spongospora</taxon>
    </lineage>
</organism>
<evidence type="ECO:0000259" key="6">
    <source>
        <dbReference type="Pfam" id="PF02900"/>
    </source>
</evidence>
<proteinExistence type="inferred from homology"/>
<evidence type="ECO:0000256" key="5">
    <source>
        <dbReference type="ARBA" id="ARBA00023002"/>
    </source>
</evidence>
<evidence type="ECO:0000256" key="1">
    <source>
        <dbReference type="ARBA" id="ARBA00001947"/>
    </source>
</evidence>
<keyword evidence="5" id="KW-0560">Oxidoreductase</keyword>
<dbReference type="PANTHER" id="PTHR30096">
    <property type="entry name" value="4,5-DOPA DIOXYGENASE EXTRADIOL-LIKE PROTEIN"/>
    <property type="match status" value="1"/>
</dbReference>
<dbReference type="InterPro" id="IPR004183">
    <property type="entry name" value="Xdiol_dOase_suB"/>
</dbReference>
<dbReference type="CDD" id="cd07363">
    <property type="entry name" value="45_DOPA_Dioxygenase"/>
    <property type="match status" value="1"/>
</dbReference>
<reference evidence="7" key="1">
    <citation type="submission" date="2015-04" db="EMBL/GenBank/DDBJ databases">
        <title>The genome sequence of the plant pathogenic Rhizarian Plasmodiophora brassicae reveals insights in its biotrophic life cycle and the origin of chitin synthesis.</title>
        <authorList>
            <person name="Schwelm A."/>
            <person name="Fogelqvist J."/>
            <person name="Knaust A."/>
            <person name="Julke S."/>
            <person name="Lilja T."/>
            <person name="Dhandapani V."/>
            <person name="Bonilla-Rosso G."/>
            <person name="Karlsson M."/>
            <person name="Shevchenko A."/>
            <person name="Choi S.R."/>
            <person name="Kim H.G."/>
            <person name="Park J.Y."/>
            <person name="Lim Y.P."/>
            <person name="Ludwig-Muller J."/>
            <person name="Dixelius C."/>
        </authorList>
    </citation>
    <scope>NUCLEOTIDE SEQUENCE</scope>
    <source>
        <tissue evidence="7">Potato root galls</tissue>
    </source>
</reference>
<comment type="cofactor">
    <cofactor evidence="1">
        <name>Zn(2+)</name>
        <dbReference type="ChEBI" id="CHEBI:29105"/>
    </cofactor>
</comment>
<dbReference type="GO" id="GO:0008198">
    <property type="term" value="F:ferrous iron binding"/>
    <property type="evidence" value="ECO:0007669"/>
    <property type="project" value="InterPro"/>
</dbReference>
<dbReference type="Pfam" id="PF02900">
    <property type="entry name" value="LigB"/>
    <property type="match status" value="1"/>
</dbReference>
<name>A0A0H5QYQ3_9EUKA</name>
<dbReference type="GO" id="GO:0008270">
    <property type="term" value="F:zinc ion binding"/>
    <property type="evidence" value="ECO:0007669"/>
    <property type="project" value="InterPro"/>
</dbReference>
<comment type="similarity">
    <text evidence="2">Belongs to the DODA-type extradiol aromatic ring-opening dioxygenase family.</text>
</comment>
<keyword evidence="3" id="KW-0479">Metal-binding</keyword>
<dbReference type="PANTHER" id="PTHR30096:SF0">
    <property type="entry name" value="4,5-DOPA DIOXYGENASE EXTRADIOL-LIKE PROTEIN"/>
    <property type="match status" value="1"/>
</dbReference>
<accession>A0A0H5QYQ3</accession>
<dbReference type="Gene3D" id="3.40.830.10">
    <property type="entry name" value="LigB-like"/>
    <property type="match status" value="1"/>
</dbReference>
<dbReference type="InterPro" id="IPR014436">
    <property type="entry name" value="Extradiol_dOase_DODA"/>
</dbReference>
<keyword evidence="4" id="KW-0862">Zinc</keyword>
<feature type="non-terminal residue" evidence="7">
    <location>
        <position position="1"/>
    </location>
</feature>
<evidence type="ECO:0000256" key="3">
    <source>
        <dbReference type="ARBA" id="ARBA00022723"/>
    </source>
</evidence>
<evidence type="ECO:0000256" key="4">
    <source>
        <dbReference type="ARBA" id="ARBA00022833"/>
    </source>
</evidence>
<dbReference type="GO" id="GO:0016702">
    <property type="term" value="F:oxidoreductase activity, acting on single donors with incorporation of molecular oxygen, incorporation of two atoms of oxygen"/>
    <property type="evidence" value="ECO:0007669"/>
    <property type="project" value="UniProtKB-ARBA"/>
</dbReference>
<dbReference type="PIRSF" id="PIRSF006157">
    <property type="entry name" value="Doxgns_DODA"/>
    <property type="match status" value="1"/>
</dbReference>
<dbReference type="SUPFAM" id="SSF53213">
    <property type="entry name" value="LigB-like"/>
    <property type="match status" value="1"/>
</dbReference>
<protein>
    <recommendedName>
        <fullName evidence="6">Extradiol ring-cleavage dioxygenase class III enzyme subunit B domain-containing protein</fullName>
    </recommendedName>
</protein>
<sequence length="309" mass="34201">SHPSYMPRPSPLLSAVRVEIIPILRPSTNMDREPAMFFGHGGGPSFFMDVGSNHPMKSIDATSETCRNLKQCMTRVYKSSDHKPKAIIVVSAHWEATSKFEVLMKNPPDLLFDYYGFPKETYQLKYNCPFDEGLANEIVELLSQAGLPVGVNKSRGLDHGVFIPLMLLFPNADIPVVQVSLHDSSDPKSHLALGAALAPLRSKGVLIIGSGMATHNLGETFESTSNPVSWAKQFQDWLDDTVLRSEPDQRRSRMIDWEKAPNARRAHPREEHLLPLLVVIGASGEEPMAKLWGGWSGGHMSLASYSSQI</sequence>
<evidence type="ECO:0000256" key="2">
    <source>
        <dbReference type="ARBA" id="ARBA00007581"/>
    </source>
</evidence>
<dbReference type="EMBL" id="HACM01006676">
    <property type="protein sequence ID" value="CRZ07118.1"/>
    <property type="molecule type" value="Transcribed_RNA"/>
</dbReference>
<feature type="domain" description="Extradiol ring-cleavage dioxygenase class III enzyme subunit B" evidence="6">
    <location>
        <begin position="71"/>
        <end position="286"/>
    </location>
</feature>
<dbReference type="AlphaFoldDB" id="A0A0H5QYQ3"/>